<gene>
    <name evidence="13" type="ORF">LTR32_006259</name>
</gene>
<evidence type="ECO:0000313" key="13">
    <source>
        <dbReference type="EMBL" id="KAK5141102.1"/>
    </source>
</evidence>
<evidence type="ECO:0000256" key="7">
    <source>
        <dbReference type="ARBA" id="ARBA00030237"/>
    </source>
</evidence>
<evidence type="ECO:0000256" key="10">
    <source>
        <dbReference type="ARBA" id="ARBA00047899"/>
    </source>
</evidence>
<evidence type="ECO:0000256" key="4">
    <source>
        <dbReference type="ARBA" id="ARBA00012513"/>
    </source>
</evidence>
<dbReference type="PANTHER" id="PTHR24348:SF68">
    <property type="entry name" value="SERINE_THREONINE-PROTEIN KINASE ATG1C"/>
    <property type="match status" value="1"/>
</dbReference>
<evidence type="ECO:0000256" key="2">
    <source>
        <dbReference type="ARBA" id="ARBA00004623"/>
    </source>
</evidence>
<dbReference type="PROSITE" id="PS50011">
    <property type="entry name" value="PROTEIN_KINASE_DOM"/>
    <property type="match status" value="1"/>
</dbReference>
<name>A0ABR0KZF9_9PEZI</name>
<accession>A0ABR0KZF9</accession>
<protein>
    <recommendedName>
        <fullName evidence="6">EKC/KEOPS complex subunit BUD32</fullName>
        <ecNumber evidence="4">2.7.11.1</ecNumber>
    </recommendedName>
    <alternativeName>
        <fullName evidence="8 9">Atypical Serine/threonine protein kinase BUD32</fullName>
    </alternativeName>
    <alternativeName>
        <fullName evidence="7">Autophagy-related protein 1</fullName>
    </alternativeName>
    <alternativeName>
        <fullName evidence="5">EKC/KEOPS complex subunit bud32</fullName>
    </alternativeName>
</protein>
<dbReference type="PROSITE" id="PS00109">
    <property type="entry name" value="PROTEIN_KINASE_TYR"/>
    <property type="match status" value="1"/>
</dbReference>
<dbReference type="Gene3D" id="1.10.510.10">
    <property type="entry name" value="Transferase(Phosphotransferase) domain 1"/>
    <property type="match status" value="1"/>
</dbReference>
<comment type="subcellular location">
    <subcellularLocation>
        <location evidence="2">Preautophagosomal structure membrane</location>
        <topology evidence="2">Peripheral membrane protein</topology>
    </subcellularLocation>
</comment>
<evidence type="ECO:0000256" key="11">
    <source>
        <dbReference type="ARBA" id="ARBA00048679"/>
    </source>
</evidence>
<keyword evidence="14" id="KW-1185">Reference proteome</keyword>
<evidence type="ECO:0000256" key="8">
    <source>
        <dbReference type="ARBA" id="ARBA00030980"/>
    </source>
</evidence>
<dbReference type="InterPro" id="IPR045269">
    <property type="entry name" value="Atg1-like"/>
</dbReference>
<feature type="domain" description="Protein kinase" evidence="12">
    <location>
        <begin position="1"/>
        <end position="305"/>
    </location>
</feature>
<evidence type="ECO:0000256" key="3">
    <source>
        <dbReference type="ARBA" id="ARBA00011534"/>
    </source>
</evidence>
<comment type="function">
    <text evidence="1">Component of the EKC/KEOPS complex that is required for the formation of a threonylcarbamoyl group on adenosine at position 37 (t(6)A37) in tRNAs that read codons beginning with adenine. The complex is probably involved in the transfer of the threonylcarbamoyl moiety of threonylcarbamoyl-AMP (TC-AMP) to the N6 group of A37. BUD32 has ATPase activity in the context of the EKC/KEOPS complex and likely plays a supporting role to the catalytic subunit KAE1. The EKC/KEOPS complex also promotes both telomere uncapping and telomere elongation. The complex is required for efficient recruitment of transcriptional coactivators.</text>
</comment>
<comment type="subunit">
    <text evidence="3">Component of the EKC/KEOPS complex composed of at least BUD32, CGI121, GON7, KAE1 and PCC1; the whole complex dimerizes.</text>
</comment>
<organism evidence="13 14">
    <name type="scientific">Rachicladosporium monterosium</name>
    <dbReference type="NCBI Taxonomy" id="1507873"/>
    <lineage>
        <taxon>Eukaryota</taxon>
        <taxon>Fungi</taxon>
        <taxon>Dikarya</taxon>
        <taxon>Ascomycota</taxon>
        <taxon>Pezizomycotina</taxon>
        <taxon>Dothideomycetes</taxon>
        <taxon>Dothideomycetidae</taxon>
        <taxon>Cladosporiales</taxon>
        <taxon>Cladosporiaceae</taxon>
        <taxon>Rachicladosporium</taxon>
    </lineage>
</organism>
<dbReference type="PANTHER" id="PTHR24348">
    <property type="entry name" value="SERINE/THREONINE-PROTEIN KINASE UNC-51-RELATED"/>
    <property type="match status" value="1"/>
</dbReference>
<evidence type="ECO:0000256" key="6">
    <source>
        <dbReference type="ARBA" id="ARBA00019973"/>
    </source>
</evidence>
<dbReference type="EMBL" id="JAVRRR010000647">
    <property type="protein sequence ID" value="KAK5141102.1"/>
    <property type="molecule type" value="Genomic_DNA"/>
</dbReference>
<dbReference type="InterPro" id="IPR000719">
    <property type="entry name" value="Prot_kinase_dom"/>
</dbReference>
<dbReference type="SUPFAM" id="SSF56112">
    <property type="entry name" value="Protein kinase-like (PK-like)"/>
    <property type="match status" value="1"/>
</dbReference>
<evidence type="ECO:0000256" key="9">
    <source>
        <dbReference type="ARBA" id="ARBA00033194"/>
    </source>
</evidence>
<dbReference type="EC" id="2.7.11.1" evidence="4"/>
<evidence type="ECO:0000256" key="5">
    <source>
        <dbReference type="ARBA" id="ARBA00013948"/>
    </source>
</evidence>
<dbReference type="InterPro" id="IPR008266">
    <property type="entry name" value="Tyr_kinase_AS"/>
</dbReference>
<comment type="catalytic activity">
    <reaction evidence="10">
        <text>L-threonyl-[protein] + ATP = O-phospho-L-threonyl-[protein] + ADP + H(+)</text>
        <dbReference type="Rhea" id="RHEA:46608"/>
        <dbReference type="Rhea" id="RHEA-COMP:11060"/>
        <dbReference type="Rhea" id="RHEA-COMP:11605"/>
        <dbReference type="ChEBI" id="CHEBI:15378"/>
        <dbReference type="ChEBI" id="CHEBI:30013"/>
        <dbReference type="ChEBI" id="CHEBI:30616"/>
        <dbReference type="ChEBI" id="CHEBI:61977"/>
        <dbReference type="ChEBI" id="CHEBI:456216"/>
        <dbReference type="EC" id="2.7.11.1"/>
    </reaction>
</comment>
<dbReference type="Proteomes" id="UP001308179">
    <property type="component" value="Unassembled WGS sequence"/>
</dbReference>
<dbReference type="Pfam" id="PF00069">
    <property type="entry name" value="Pkinase"/>
    <property type="match status" value="1"/>
</dbReference>
<sequence length="326" mass="36453">MATESQTGRFVAVKIITDGVSPPVKLSRVEDKSRELDIRRRLRRNPHPNIVELLDHAEYPTEPHPTLLVLEFAAHGTLLEYYSRSLDSLPCNKEQTAKEITLQIIKATKHLHDMNIIHGDISPSNVLVFEFDDSDITPYCKLADFTHAQDFIIGNRPGGPDCFVQGTPAYMSLECLKGLRQPSAGECLSDVWFTEFVPRLRLPSAAELFEPLDLRALVGNDGKAKDSDTHGKAYPMCNIVGYLGESFIASLGRDFPRQDWPDLLRADSSTVFLPSTEAQTTRCCSCEPSDEPVSQTVTRMHHQWGRQMSPDELARALQSVPEGHEP</sequence>
<evidence type="ECO:0000256" key="1">
    <source>
        <dbReference type="ARBA" id="ARBA00003747"/>
    </source>
</evidence>
<evidence type="ECO:0000313" key="14">
    <source>
        <dbReference type="Proteomes" id="UP001308179"/>
    </source>
</evidence>
<comment type="catalytic activity">
    <reaction evidence="11">
        <text>L-seryl-[protein] + ATP = O-phospho-L-seryl-[protein] + ADP + H(+)</text>
        <dbReference type="Rhea" id="RHEA:17989"/>
        <dbReference type="Rhea" id="RHEA-COMP:9863"/>
        <dbReference type="Rhea" id="RHEA-COMP:11604"/>
        <dbReference type="ChEBI" id="CHEBI:15378"/>
        <dbReference type="ChEBI" id="CHEBI:29999"/>
        <dbReference type="ChEBI" id="CHEBI:30616"/>
        <dbReference type="ChEBI" id="CHEBI:83421"/>
        <dbReference type="ChEBI" id="CHEBI:456216"/>
        <dbReference type="EC" id="2.7.11.1"/>
    </reaction>
</comment>
<evidence type="ECO:0000259" key="12">
    <source>
        <dbReference type="PROSITE" id="PS50011"/>
    </source>
</evidence>
<dbReference type="InterPro" id="IPR011009">
    <property type="entry name" value="Kinase-like_dom_sf"/>
</dbReference>
<comment type="caution">
    <text evidence="13">The sequence shown here is derived from an EMBL/GenBank/DDBJ whole genome shotgun (WGS) entry which is preliminary data.</text>
</comment>
<dbReference type="CDD" id="cd00180">
    <property type="entry name" value="PKc"/>
    <property type="match status" value="1"/>
</dbReference>
<proteinExistence type="predicted"/>
<reference evidence="13 14" key="1">
    <citation type="submission" date="2023-08" db="EMBL/GenBank/DDBJ databases">
        <title>Black Yeasts Isolated from many extreme environments.</title>
        <authorList>
            <person name="Coleine C."/>
            <person name="Stajich J.E."/>
            <person name="Selbmann L."/>
        </authorList>
    </citation>
    <scope>NUCLEOTIDE SEQUENCE [LARGE SCALE GENOMIC DNA]</scope>
    <source>
        <strain evidence="13 14">CCFEE 5386</strain>
    </source>
</reference>